<evidence type="ECO:0000313" key="4">
    <source>
        <dbReference type="Proteomes" id="UP000186156"/>
    </source>
</evidence>
<protein>
    <submittedName>
        <fullName evidence="3">Uncharacterized protein</fullName>
    </submittedName>
</protein>
<dbReference type="EMBL" id="FTOO01000006">
    <property type="protein sequence ID" value="SIS88041.1"/>
    <property type="molecule type" value="Genomic_DNA"/>
</dbReference>
<dbReference type="Proteomes" id="UP000186156">
    <property type="component" value="Unassembled WGS sequence"/>
</dbReference>
<feature type="transmembrane region" description="Helical" evidence="2">
    <location>
        <begin position="12"/>
        <end position="35"/>
    </location>
</feature>
<evidence type="ECO:0000313" key="3">
    <source>
        <dbReference type="EMBL" id="SIS88041.1"/>
    </source>
</evidence>
<proteinExistence type="predicted"/>
<organism evidence="3 4">
    <name type="scientific">Alicyclobacillus vulcanalis</name>
    <dbReference type="NCBI Taxonomy" id="252246"/>
    <lineage>
        <taxon>Bacteria</taxon>
        <taxon>Bacillati</taxon>
        <taxon>Bacillota</taxon>
        <taxon>Bacilli</taxon>
        <taxon>Bacillales</taxon>
        <taxon>Alicyclobacillaceae</taxon>
        <taxon>Alicyclobacillus</taxon>
    </lineage>
</organism>
<evidence type="ECO:0000256" key="2">
    <source>
        <dbReference type="SAM" id="Phobius"/>
    </source>
</evidence>
<keyword evidence="2" id="KW-0472">Membrane</keyword>
<accession>A0A1N7MQ31</accession>
<feature type="coiled-coil region" evidence="1">
    <location>
        <begin position="80"/>
        <end position="114"/>
    </location>
</feature>
<name>A0A1N7MQ31_9BACL</name>
<keyword evidence="2" id="KW-0812">Transmembrane</keyword>
<reference evidence="4" key="1">
    <citation type="submission" date="2017-01" db="EMBL/GenBank/DDBJ databases">
        <authorList>
            <person name="Varghese N."/>
            <person name="Submissions S."/>
        </authorList>
    </citation>
    <scope>NUCLEOTIDE SEQUENCE [LARGE SCALE GENOMIC DNA]</scope>
    <source>
        <strain evidence="4">DSM 16176</strain>
    </source>
</reference>
<dbReference type="STRING" id="252246.SAMN05421799_10612"/>
<keyword evidence="4" id="KW-1185">Reference proteome</keyword>
<keyword evidence="2" id="KW-1133">Transmembrane helix</keyword>
<gene>
    <name evidence="3" type="ORF">SAMN05421799_10612</name>
</gene>
<evidence type="ECO:0000256" key="1">
    <source>
        <dbReference type="SAM" id="Coils"/>
    </source>
</evidence>
<feature type="transmembrane region" description="Helical" evidence="2">
    <location>
        <begin position="41"/>
        <end position="64"/>
    </location>
</feature>
<keyword evidence="1" id="KW-0175">Coiled coil</keyword>
<dbReference type="AlphaFoldDB" id="A0A1N7MQ31"/>
<sequence>MQKINKIIASKLAAALSSMTLFWILTLLIWATILFQRPEGAQGWILFLVSVFFQGVSLPVLAFVSNEQGDRTEAILNETHDTVMSELAELRRMHEEQKAEIAELKTIHRELEAKLGRRAHDC</sequence>
<dbReference type="OrthoDB" id="2989677at2"/>
<dbReference type="RefSeq" id="WP_076346863.1">
    <property type="nucleotide sequence ID" value="NZ_FTOO01000006.1"/>
</dbReference>